<dbReference type="EMBL" id="MK797984">
    <property type="protein sequence ID" value="QCG76245.1"/>
    <property type="molecule type" value="Genomic_DNA"/>
</dbReference>
<protein>
    <submittedName>
        <fullName evidence="1">Uncharacterized protein</fullName>
    </submittedName>
</protein>
<evidence type="ECO:0000313" key="1">
    <source>
        <dbReference type="EMBL" id="QCG76245.1"/>
    </source>
</evidence>
<reference evidence="2" key="1">
    <citation type="journal article" date="2020" name="bioRxiv">
        <title>Integrative omics analysis of Pseudomonas aeruginosa virus PA5oct highlights the molecular complexity of jumbo phages.</title>
        <authorList>
            <person name="Lood C."/>
            <person name="Danis-Wlodarczyk K."/>
            <person name="Blasdel B.G."/>
            <person name="Jang H.B."/>
            <person name="Vandenheuvel D."/>
            <person name="Briers Y."/>
            <person name="Noben J.-P."/>
            <person name="van Noort V."/>
            <person name="Drulis-Kawa Z."/>
            <person name="Lavigne R."/>
        </authorList>
    </citation>
    <scope>NUCLEOTIDE SEQUENCE [LARGE SCALE GENOMIC DNA]</scope>
</reference>
<accession>A0A4Y5JV98</accession>
<evidence type="ECO:0000313" key="2">
    <source>
        <dbReference type="Proteomes" id="UP000316733"/>
    </source>
</evidence>
<name>A0A4Y5JV98_9CAUD</name>
<organism evidence="1 2">
    <name type="scientific">Pseudomonas phage vB_PaeM_PA5oct</name>
    <dbReference type="NCBI Taxonomy" id="2163605"/>
    <lineage>
        <taxon>Viruses</taxon>
        <taxon>Duplodnaviria</taxon>
        <taxon>Heunggongvirae</taxon>
        <taxon>Uroviricota</taxon>
        <taxon>Caudoviricetes</taxon>
        <taxon>Arenbergviridae</taxon>
        <taxon>Wroclawvirus</taxon>
        <taxon>Wroclawvirus PA5oct</taxon>
    </lineage>
</organism>
<keyword evidence="2" id="KW-1185">Reference proteome</keyword>
<sequence length="101" mass="11369">MTNKINYSKVYEPKGALYRIRRISDGAFSTGSSSPVFVTSGPGKVFNTLGKLRSHLTTIRNNPVLQDIYNKCEIVQYVEADQSTYTLAEHTELLILKKLTQ</sequence>
<proteinExistence type="predicted"/>
<gene>
    <name evidence="1" type="ORF">EST35_0365</name>
</gene>
<dbReference type="Proteomes" id="UP000316733">
    <property type="component" value="Segment"/>
</dbReference>